<keyword evidence="3" id="KW-1185">Reference proteome</keyword>
<reference evidence="2 3" key="1">
    <citation type="submission" date="2015-03" db="EMBL/GenBank/DDBJ databases">
        <title>Genomics and transcriptomics of the oil-accumulating basidiomycete yeast T. oleaginosus allow insights into substrate utilization and the diverse evolutionary trajectories of mating systems in fungi.</title>
        <authorList>
            <consortium name="DOE Joint Genome Institute"/>
            <person name="Kourist R."/>
            <person name="Kracht O."/>
            <person name="Bracharz F."/>
            <person name="Lipzen A."/>
            <person name="Nolan M."/>
            <person name="Ohm R."/>
            <person name="Grigoriev I."/>
            <person name="Sun S."/>
            <person name="Heitman J."/>
            <person name="Bruck T."/>
            <person name="Nowrousian M."/>
        </authorList>
    </citation>
    <scope>NUCLEOTIDE SEQUENCE [LARGE SCALE GENOMIC DNA]</scope>
    <source>
        <strain evidence="2 3">IBC0246</strain>
    </source>
</reference>
<evidence type="ECO:0000256" key="1">
    <source>
        <dbReference type="SAM" id="Phobius"/>
    </source>
</evidence>
<gene>
    <name evidence="2" type="ORF">CC85DRAFT_59105</name>
</gene>
<dbReference type="GeneID" id="28987885"/>
<protein>
    <submittedName>
        <fullName evidence="2">Uncharacterized protein</fullName>
    </submittedName>
</protein>
<keyword evidence="1" id="KW-1133">Transmembrane helix</keyword>
<keyword evidence="1" id="KW-0472">Membrane</keyword>
<accession>A0A0J0XYZ0</accession>
<dbReference type="RefSeq" id="XP_018282769.1">
    <property type="nucleotide sequence ID" value="XM_018427282.1"/>
</dbReference>
<dbReference type="Proteomes" id="UP000053611">
    <property type="component" value="Unassembled WGS sequence"/>
</dbReference>
<sequence length="151" mass="17088">MYELASPTPEVQVWRFEVLTRGGLVFELWLHAIIFINSSLLAGAFFREGPKHVPQALYQLITEPDARRALGERTAEFIAGVFATTFLWALNTGVFVLISLLVAMYVRAAIRRQYDHVLLKNKVHIALSFLGILPAWSYKNSPLGHQKTHVL</sequence>
<name>A0A0J0XYZ0_9TREE</name>
<evidence type="ECO:0000313" key="2">
    <source>
        <dbReference type="EMBL" id="KLT46278.1"/>
    </source>
</evidence>
<feature type="transmembrane region" description="Helical" evidence="1">
    <location>
        <begin position="77"/>
        <end position="106"/>
    </location>
</feature>
<dbReference type="AlphaFoldDB" id="A0A0J0XYZ0"/>
<proteinExistence type="predicted"/>
<keyword evidence="1" id="KW-0812">Transmembrane</keyword>
<feature type="transmembrane region" description="Helical" evidence="1">
    <location>
        <begin position="24"/>
        <end position="46"/>
    </location>
</feature>
<dbReference type="EMBL" id="KQ087178">
    <property type="protein sequence ID" value="KLT46278.1"/>
    <property type="molecule type" value="Genomic_DNA"/>
</dbReference>
<organism evidence="2 3">
    <name type="scientific">Cutaneotrichosporon oleaginosum</name>
    <dbReference type="NCBI Taxonomy" id="879819"/>
    <lineage>
        <taxon>Eukaryota</taxon>
        <taxon>Fungi</taxon>
        <taxon>Dikarya</taxon>
        <taxon>Basidiomycota</taxon>
        <taxon>Agaricomycotina</taxon>
        <taxon>Tremellomycetes</taxon>
        <taxon>Trichosporonales</taxon>
        <taxon>Trichosporonaceae</taxon>
        <taxon>Cutaneotrichosporon</taxon>
    </lineage>
</organism>
<evidence type="ECO:0000313" key="3">
    <source>
        <dbReference type="Proteomes" id="UP000053611"/>
    </source>
</evidence>